<evidence type="ECO:0000313" key="2">
    <source>
        <dbReference type="Proteomes" id="UP000467385"/>
    </source>
</evidence>
<dbReference type="InterPro" id="IPR019660">
    <property type="entry name" value="Put_sensory_transdc_reg_YbjN"/>
</dbReference>
<dbReference type="Proteomes" id="UP000467385">
    <property type="component" value="Chromosome"/>
</dbReference>
<sequence>MNTSCATLIERYMSTCGLRFFRGQHDGEYFFVVNANQRLHVHLEVSPSFSDVVTIRVTPATFYPVANRPWLTRFADTWNQQNRSVTAIVHGSSDPQRVGVAARGSQWIREGMSLEDFAAFVDRTLTAAIDFFAEVTPIIELPCRSQVEQPLLRNAS</sequence>
<gene>
    <name evidence="1" type="ORF">MCNS_47510</name>
</gene>
<proteinExistence type="predicted"/>
<accession>A0A1X1T1V3</accession>
<dbReference type="EMBL" id="AP022613">
    <property type="protein sequence ID" value="BBZ41688.1"/>
    <property type="molecule type" value="Genomic_DNA"/>
</dbReference>
<dbReference type="Pfam" id="PF10722">
    <property type="entry name" value="YbjN"/>
    <property type="match status" value="1"/>
</dbReference>
<keyword evidence="2" id="KW-1185">Reference proteome</keyword>
<name>A0A1X1T1V3_9MYCO</name>
<protein>
    <submittedName>
        <fullName evidence="1">Uncharacterized protein</fullName>
    </submittedName>
</protein>
<evidence type="ECO:0000313" key="1">
    <source>
        <dbReference type="EMBL" id="BBZ41688.1"/>
    </source>
</evidence>
<reference evidence="1 2" key="1">
    <citation type="journal article" date="2019" name="Emerg. Microbes Infect.">
        <title>Comprehensive subspecies identification of 175 nontuberculous mycobacteria species based on 7547 genomic profiles.</title>
        <authorList>
            <person name="Matsumoto Y."/>
            <person name="Kinjo T."/>
            <person name="Motooka D."/>
            <person name="Nabeya D."/>
            <person name="Jung N."/>
            <person name="Uechi K."/>
            <person name="Horii T."/>
            <person name="Iida T."/>
            <person name="Fujita J."/>
            <person name="Nakamura S."/>
        </authorList>
    </citation>
    <scope>NUCLEOTIDE SEQUENCE [LARGE SCALE GENOMIC DNA]</scope>
    <source>
        <strain evidence="1 2">JCM 14738</strain>
    </source>
</reference>
<dbReference type="AlphaFoldDB" id="A0A1X1T1V3"/>
<organism evidence="1 2">
    <name type="scientific">Mycobacterium conspicuum</name>
    <dbReference type="NCBI Taxonomy" id="44010"/>
    <lineage>
        <taxon>Bacteria</taxon>
        <taxon>Bacillati</taxon>
        <taxon>Actinomycetota</taxon>
        <taxon>Actinomycetes</taxon>
        <taxon>Mycobacteriales</taxon>
        <taxon>Mycobacteriaceae</taxon>
        <taxon>Mycobacterium</taxon>
    </lineage>
</organism>
<dbReference type="OrthoDB" id="4739093at2"/>
<dbReference type="RefSeq" id="WP_085234712.1">
    <property type="nucleotide sequence ID" value="NZ_AP022613.1"/>
</dbReference>